<dbReference type="PANTHER" id="PTHR11635">
    <property type="entry name" value="CAMP-DEPENDENT PROTEIN KINASE REGULATORY CHAIN"/>
    <property type="match status" value="1"/>
</dbReference>
<comment type="similarity">
    <text evidence="1">Belongs to the cAMP-dependent kinase regulatory chain family.</text>
</comment>
<organism evidence="9">
    <name type="scientific">Oikopleura dioica</name>
    <name type="common">Tunicate</name>
    <dbReference type="NCBI Taxonomy" id="34765"/>
    <lineage>
        <taxon>Eukaryota</taxon>
        <taxon>Metazoa</taxon>
        <taxon>Chordata</taxon>
        <taxon>Tunicata</taxon>
        <taxon>Appendicularia</taxon>
        <taxon>Copelata</taxon>
        <taxon>Oikopleuridae</taxon>
        <taxon>Oikopleura</taxon>
    </lineage>
</organism>
<evidence type="ECO:0000259" key="8">
    <source>
        <dbReference type="PROSITE" id="PS50042"/>
    </source>
</evidence>
<evidence type="ECO:0000256" key="3">
    <source>
        <dbReference type="ARBA" id="ARBA00022566"/>
    </source>
</evidence>
<dbReference type="GO" id="GO:0005829">
    <property type="term" value="C:cytosol"/>
    <property type="evidence" value="ECO:0007669"/>
    <property type="project" value="TreeGrafter"/>
</dbReference>
<dbReference type="CDD" id="cd12097">
    <property type="entry name" value="DD_RI_PKA"/>
    <property type="match status" value="1"/>
</dbReference>
<dbReference type="InterPro" id="IPR018490">
    <property type="entry name" value="cNMP-bd_dom_sf"/>
</dbReference>
<dbReference type="SUPFAM" id="SSF51206">
    <property type="entry name" value="cAMP-binding domain-like"/>
    <property type="match status" value="1"/>
</dbReference>
<dbReference type="SUPFAM" id="SSF47391">
    <property type="entry name" value="Dimerization-anchoring domain of cAMP-dependent PK regulatory subunit"/>
    <property type="match status" value="1"/>
</dbReference>
<dbReference type="InterPro" id="IPR018488">
    <property type="entry name" value="cNMP-bd_CS"/>
</dbReference>
<dbReference type="SMART" id="SM00394">
    <property type="entry name" value="RIIa"/>
    <property type="match status" value="1"/>
</dbReference>
<evidence type="ECO:0000256" key="6">
    <source>
        <dbReference type="ARBA" id="ARBA00023149"/>
    </source>
</evidence>
<dbReference type="GO" id="GO:0030552">
    <property type="term" value="F:cAMP binding"/>
    <property type="evidence" value="ECO:0007669"/>
    <property type="project" value="UniProtKB-KW"/>
</dbReference>
<dbReference type="SMART" id="SM00100">
    <property type="entry name" value="cNMP"/>
    <property type="match status" value="1"/>
</dbReference>
<gene>
    <name evidence="9" type="ORF">GSOID_T00000098001</name>
</gene>
<evidence type="ECO:0000256" key="1">
    <source>
        <dbReference type="ARBA" id="ARBA00005753"/>
    </source>
</evidence>
<dbReference type="InterPro" id="IPR014710">
    <property type="entry name" value="RmlC-like_jellyroll"/>
</dbReference>
<dbReference type="InterPro" id="IPR003117">
    <property type="entry name" value="cAMP_dep_PK_reg_su_I/II_a/b"/>
</dbReference>
<reference evidence="9" key="1">
    <citation type="journal article" date="2010" name="Science">
        <title>Plasticity of animal genome architecture unmasked by rapid evolution of a pelagic tunicate.</title>
        <authorList>
            <person name="Denoeud F."/>
            <person name="Henriet S."/>
            <person name="Mungpakdee S."/>
            <person name="Aury J.M."/>
            <person name="Da Silva C."/>
            <person name="Brinkmann H."/>
            <person name="Mikhaleva J."/>
            <person name="Olsen L.C."/>
            <person name="Jubin C."/>
            <person name="Canestro C."/>
            <person name="Bouquet J.M."/>
            <person name="Danks G."/>
            <person name="Poulain J."/>
            <person name="Campsteijn C."/>
            <person name="Adamski M."/>
            <person name="Cross I."/>
            <person name="Yadetie F."/>
            <person name="Muffato M."/>
            <person name="Louis A."/>
            <person name="Butcher S."/>
            <person name="Tsagkogeorga G."/>
            <person name="Konrad A."/>
            <person name="Singh S."/>
            <person name="Jensen M.F."/>
            <person name="Cong E.H."/>
            <person name="Eikeseth-Otteraa H."/>
            <person name="Noel B."/>
            <person name="Anthouard V."/>
            <person name="Porcel B.M."/>
            <person name="Kachouri-Lafond R."/>
            <person name="Nishino A."/>
            <person name="Ugolini M."/>
            <person name="Chourrout P."/>
            <person name="Nishida H."/>
            <person name="Aasland R."/>
            <person name="Huzurbazar S."/>
            <person name="Westhof E."/>
            <person name="Delsuc F."/>
            <person name="Lehrach H."/>
            <person name="Reinhardt R."/>
            <person name="Weissenbach J."/>
            <person name="Roy S.W."/>
            <person name="Artiguenave F."/>
            <person name="Postlethwait J.H."/>
            <person name="Manak J.R."/>
            <person name="Thompson E.M."/>
            <person name="Jaillon O."/>
            <person name="Du Pasquier L."/>
            <person name="Boudinot P."/>
            <person name="Liberles D.A."/>
            <person name="Volff J.N."/>
            <person name="Philippe H."/>
            <person name="Lenhard B."/>
            <person name="Roest Crollius H."/>
            <person name="Wincker P."/>
            <person name="Chourrout D."/>
        </authorList>
    </citation>
    <scope>NUCLEOTIDE SEQUENCE [LARGE SCALE GENOMIC DNA]</scope>
</reference>
<dbReference type="PROSITE" id="PS50042">
    <property type="entry name" value="CNMP_BINDING_3"/>
    <property type="match status" value="1"/>
</dbReference>
<feature type="compositionally biased region" description="Basic residues" evidence="7">
    <location>
        <begin position="1"/>
        <end position="14"/>
    </location>
</feature>
<dbReference type="EMBL" id="FN653015">
    <property type="protein sequence ID" value="CBY20115.1"/>
    <property type="molecule type" value="Genomic_DNA"/>
</dbReference>
<dbReference type="PROSITE" id="PS00889">
    <property type="entry name" value="CNMP_BINDING_2"/>
    <property type="match status" value="1"/>
</dbReference>
<evidence type="ECO:0000256" key="7">
    <source>
        <dbReference type="SAM" id="MobiDB-lite"/>
    </source>
</evidence>
<proteinExistence type="inferred from homology"/>
<sequence length="240" mass="27188">MGRQNKNRKFRRMNRSQENADPSAYIDEFDIQAIVKDAIAELCSKQPQRPLAYLRDYFGRLEQISLNRSNSMDSTTSADSSASQTEEMETCQMRESRTPQKRRGAISAEVYTEEEVANYQKKVIPKDYKTMCALEKAFQNNALLRACDEEQRSAIFDAMFERIVDVGDIIMNQGDIGDNFYVIDVGEVEVLVSGQHVTNIGENGTFGELALIHGRTRAATVRALTKCKLWAIDRLVALLQ</sequence>
<dbReference type="GO" id="GO:0034236">
    <property type="term" value="F:protein kinase A catalytic subunit binding"/>
    <property type="evidence" value="ECO:0007669"/>
    <property type="project" value="TreeGrafter"/>
</dbReference>
<evidence type="ECO:0000256" key="2">
    <source>
        <dbReference type="ARBA" id="ARBA00022553"/>
    </source>
</evidence>
<feature type="compositionally biased region" description="Low complexity" evidence="7">
    <location>
        <begin position="69"/>
        <end position="83"/>
    </location>
</feature>
<protein>
    <recommendedName>
        <fullName evidence="8">Cyclic nucleotide-binding domain-containing protein</fullName>
    </recommendedName>
</protein>
<dbReference type="Pfam" id="PF00027">
    <property type="entry name" value="cNMP_binding"/>
    <property type="match status" value="1"/>
</dbReference>
<dbReference type="GO" id="GO:0004862">
    <property type="term" value="F:cAMP-dependent protein kinase inhibitor activity"/>
    <property type="evidence" value="ECO:0007669"/>
    <property type="project" value="TreeGrafter"/>
</dbReference>
<name>E4WQI3_OIKDI</name>
<accession>E4WQI3</accession>
<keyword evidence="4" id="KW-0677">Repeat</keyword>
<dbReference type="Proteomes" id="UP000001307">
    <property type="component" value="Unassembled WGS sequence"/>
</dbReference>
<feature type="region of interest" description="Disordered" evidence="7">
    <location>
        <begin position="1"/>
        <end position="21"/>
    </location>
</feature>
<dbReference type="AlphaFoldDB" id="E4WQI3"/>
<keyword evidence="5" id="KW-0547">Nucleotide-binding</keyword>
<dbReference type="InterPro" id="IPR050503">
    <property type="entry name" value="cAMP-dep_PK_reg_su-like"/>
</dbReference>
<keyword evidence="10" id="KW-1185">Reference proteome</keyword>
<keyword evidence="6" id="KW-0114">cAMP</keyword>
<evidence type="ECO:0000313" key="9">
    <source>
        <dbReference type="EMBL" id="CBY20115.1"/>
    </source>
</evidence>
<dbReference type="GO" id="GO:0005952">
    <property type="term" value="C:cAMP-dependent protein kinase complex"/>
    <property type="evidence" value="ECO:0007669"/>
    <property type="project" value="InterPro"/>
</dbReference>
<dbReference type="CDD" id="cd00038">
    <property type="entry name" value="CAP_ED"/>
    <property type="match status" value="1"/>
</dbReference>
<dbReference type="InterPro" id="IPR000595">
    <property type="entry name" value="cNMP-bd_dom"/>
</dbReference>
<dbReference type="InParanoid" id="E4WQI3"/>
<dbReference type="PANTHER" id="PTHR11635:SF152">
    <property type="entry name" value="CAMP-DEPENDENT PROTEIN KINASE TYPE I REGULATORY SUBUNIT-RELATED"/>
    <property type="match status" value="1"/>
</dbReference>
<dbReference type="Pfam" id="PF02197">
    <property type="entry name" value="RIIa"/>
    <property type="match status" value="1"/>
</dbReference>
<dbReference type="Gene3D" id="1.20.890.10">
    <property type="entry name" value="cAMP-dependent protein kinase regulatory subunit, dimerization-anchoring domain"/>
    <property type="match status" value="1"/>
</dbReference>
<feature type="domain" description="Cyclic nucleotide-binding" evidence="8">
    <location>
        <begin position="143"/>
        <end position="234"/>
    </location>
</feature>
<keyword evidence="2" id="KW-0597">Phosphoprotein</keyword>
<keyword evidence="3" id="KW-0116">cAMP-binding</keyword>
<evidence type="ECO:0000256" key="4">
    <source>
        <dbReference type="ARBA" id="ARBA00022737"/>
    </source>
</evidence>
<feature type="region of interest" description="Disordered" evidence="7">
    <location>
        <begin position="69"/>
        <end position="104"/>
    </location>
</feature>
<evidence type="ECO:0000313" key="10">
    <source>
        <dbReference type="Proteomes" id="UP000001307"/>
    </source>
</evidence>
<dbReference type="PRINTS" id="PR00103">
    <property type="entry name" value="CAMPKINASE"/>
</dbReference>
<dbReference type="Gene3D" id="2.60.120.10">
    <property type="entry name" value="Jelly Rolls"/>
    <property type="match status" value="1"/>
</dbReference>
<dbReference type="OrthoDB" id="417078at2759"/>
<evidence type="ECO:0000256" key="5">
    <source>
        <dbReference type="ARBA" id="ARBA00022741"/>
    </source>
</evidence>